<organism evidence="3 4">
    <name type="scientific">Testicularia cyperi</name>
    <dbReference type="NCBI Taxonomy" id="1882483"/>
    <lineage>
        <taxon>Eukaryota</taxon>
        <taxon>Fungi</taxon>
        <taxon>Dikarya</taxon>
        <taxon>Basidiomycota</taxon>
        <taxon>Ustilaginomycotina</taxon>
        <taxon>Ustilaginomycetes</taxon>
        <taxon>Ustilaginales</taxon>
        <taxon>Anthracoideaceae</taxon>
        <taxon>Testicularia</taxon>
    </lineage>
</organism>
<dbReference type="AlphaFoldDB" id="A0A317XW97"/>
<dbReference type="Pfam" id="PF13373">
    <property type="entry name" value="Dsc3_C"/>
    <property type="match status" value="1"/>
</dbReference>
<feature type="compositionally biased region" description="Basic and acidic residues" evidence="1">
    <location>
        <begin position="196"/>
        <end position="209"/>
    </location>
</feature>
<dbReference type="GO" id="GO:0044695">
    <property type="term" value="C:Dsc E3 ubiquitin ligase complex"/>
    <property type="evidence" value="ECO:0007669"/>
    <property type="project" value="InterPro"/>
</dbReference>
<evidence type="ECO:0000313" key="4">
    <source>
        <dbReference type="Proteomes" id="UP000246740"/>
    </source>
</evidence>
<evidence type="ECO:0000259" key="2">
    <source>
        <dbReference type="PROSITE" id="PS50053"/>
    </source>
</evidence>
<dbReference type="InParanoid" id="A0A317XW97"/>
<sequence>MMAFANRSGARSGEVELEIHLRVRPVSIRFTEPGVSDLPLDIVALTSIHDQRSPPNLLFDYENESPPTTDKGKGKGKGKARAPNSSEDHTQGSLSRDWDGDGDDTDSIKSAMQHSLAEQTIREIKRRVRYERPSLERRRLRLIHSGRILRDGIRLVSWLDGLDEHRRLQSKTLRDLALDAASSSGSDDSSDDQDADHDGRDEDRDETEKEVLTFQELVELVGAEADSSPIDAFASRQASGKGKGKQRQPYWYTTPLRVIKRTAPRIYLQCSVGDLLQEGEEDLGMPPVLSEVQQPQQRPGGTDASTWNSATNPFADGEADADAEPGATYESARGGAERGFDRLLSAGLSADEIQAMREQFRSSIPMSGDVLRQQEEQEHLIAMEDQWMESFDLPSASSSSYHTVLEGLMAGFFLPLAPLFFFRHDANPSSFPHNTPAPQDDNFDDQDAYLLEQAATSNATFSKTMQISILFGLLANLLMGTFRLIW</sequence>
<feature type="domain" description="Ubiquitin-like" evidence="2">
    <location>
        <begin position="118"/>
        <end position="155"/>
    </location>
</feature>
<name>A0A317XW97_9BASI</name>
<feature type="region of interest" description="Disordered" evidence="1">
    <location>
        <begin position="292"/>
        <end position="334"/>
    </location>
</feature>
<dbReference type="Proteomes" id="UP000246740">
    <property type="component" value="Unassembled WGS sequence"/>
</dbReference>
<dbReference type="InterPro" id="IPR000626">
    <property type="entry name" value="Ubiquitin-like_dom"/>
</dbReference>
<dbReference type="Pfam" id="PF10302">
    <property type="entry name" value="Dsc3_N"/>
    <property type="match status" value="1"/>
</dbReference>
<dbReference type="PROSITE" id="PS50053">
    <property type="entry name" value="UBIQUITIN_2"/>
    <property type="match status" value="1"/>
</dbReference>
<dbReference type="InterPro" id="IPR045226">
    <property type="entry name" value="Dsc3"/>
</dbReference>
<dbReference type="GO" id="GO:0005783">
    <property type="term" value="C:endoplasmic reticulum"/>
    <property type="evidence" value="ECO:0007669"/>
    <property type="project" value="TreeGrafter"/>
</dbReference>
<gene>
    <name evidence="3" type="ORF">BCV70DRAFT_198460</name>
</gene>
<feature type="region of interest" description="Disordered" evidence="1">
    <location>
        <begin position="179"/>
        <end position="209"/>
    </location>
</feature>
<evidence type="ECO:0000256" key="1">
    <source>
        <dbReference type="SAM" id="MobiDB-lite"/>
    </source>
</evidence>
<dbReference type="InterPro" id="IPR025390">
    <property type="entry name" value="Dsc3_C"/>
</dbReference>
<dbReference type="InterPro" id="IPR019413">
    <property type="entry name" value="Dsc3_ub-like_dom"/>
</dbReference>
<reference evidence="3 4" key="1">
    <citation type="journal article" date="2018" name="Mol. Biol. Evol.">
        <title>Broad Genomic Sampling Reveals a Smut Pathogenic Ancestry of the Fungal Clade Ustilaginomycotina.</title>
        <authorList>
            <person name="Kijpornyongpan T."/>
            <person name="Mondo S.J."/>
            <person name="Barry K."/>
            <person name="Sandor L."/>
            <person name="Lee J."/>
            <person name="Lipzen A."/>
            <person name="Pangilinan J."/>
            <person name="LaButti K."/>
            <person name="Hainaut M."/>
            <person name="Henrissat B."/>
            <person name="Grigoriev I.V."/>
            <person name="Spatafora J.W."/>
            <person name="Aime M.C."/>
        </authorList>
    </citation>
    <scope>NUCLEOTIDE SEQUENCE [LARGE SCALE GENOMIC DNA]</scope>
    <source>
        <strain evidence="3 4">MCA 3645</strain>
    </source>
</reference>
<feature type="compositionally biased region" description="Polar residues" evidence="1">
    <location>
        <begin position="292"/>
        <end position="312"/>
    </location>
</feature>
<proteinExistence type="predicted"/>
<keyword evidence="4" id="KW-1185">Reference proteome</keyword>
<dbReference type="OrthoDB" id="2556122at2759"/>
<evidence type="ECO:0000313" key="3">
    <source>
        <dbReference type="EMBL" id="PWZ02178.1"/>
    </source>
</evidence>
<protein>
    <recommendedName>
        <fullName evidence="2">Ubiquitin-like domain-containing protein</fullName>
    </recommendedName>
</protein>
<feature type="region of interest" description="Disordered" evidence="1">
    <location>
        <begin position="54"/>
        <end position="108"/>
    </location>
</feature>
<dbReference type="EMBL" id="KZ819189">
    <property type="protein sequence ID" value="PWZ02178.1"/>
    <property type="molecule type" value="Genomic_DNA"/>
</dbReference>
<dbReference type="PANTHER" id="PTHR28049:SF1">
    <property type="entry name" value="DSC E3 UBIQUITIN LIGASE COMPLEX SUBUNIT 3"/>
    <property type="match status" value="1"/>
</dbReference>
<dbReference type="PANTHER" id="PTHR28049">
    <property type="entry name" value="TRANSMEMBRANE PROTEIN YOR223W"/>
    <property type="match status" value="1"/>
</dbReference>
<accession>A0A317XW97</accession>